<keyword evidence="4" id="KW-0150">Chloroplast</keyword>
<dbReference type="CDD" id="cd15487">
    <property type="entry name" value="bS6_chloro_cyano"/>
    <property type="match status" value="1"/>
</dbReference>
<dbReference type="InterPro" id="IPR014717">
    <property type="entry name" value="Transl_elong_EF1B/ribsomal_bS6"/>
</dbReference>
<geneLocation type="plastid" evidence="3"/>
<dbReference type="InterPro" id="IPR020814">
    <property type="entry name" value="Ribosomal_S6_plastid/chlpt"/>
</dbReference>
<accession>A0A2Z2JNM6</accession>
<evidence type="ECO:0000313" key="3">
    <source>
        <dbReference type="EMBL" id="APR74502.1"/>
    </source>
</evidence>
<name>A0A1P8D6R9_9FLOR</name>
<organism evidence="3">
    <name type="scientific">Gracilaria firma</name>
    <dbReference type="NCBI Taxonomy" id="2510791"/>
    <lineage>
        <taxon>Eukaryota</taxon>
        <taxon>Rhodophyta</taxon>
        <taxon>Florideophyceae</taxon>
        <taxon>Rhodymeniophycidae</taxon>
        <taxon>Gracilariales</taxon>
        <taxon>Gracilariaceae</taxon>
        <taxon>Gracilaria</taxon>
    </lineage>
</organism>
<dbReference type="GO" id="GO:0005737">
    <property type="term" value="C:cytoplasm"/>
    <property type="evidence" value="ECO:0007669"/>
    <property type="project" value="UniProtKB-ARBA"/>
</dbReference>
<evidence type="ECO:0000256" key="1">
    <source>
        <dbReference type="ARBA" id="ARBA00009512"/>
    </source>
</evidence>
<evidence type="ECO:0000313" key="4">
    <source>
        <dbReference type="EMBL" id="ART65324.1"/>
    </source>
</evidence>
<dbReference type="HAMAP" id="MF_00360">
    <property type="entry name" value="Ribosomal_bS6"/>
    <property type="match status" value="1"/>
</dbReference>
<dbReference type="EMBL" id="KX601051">
    <property type="protein sequence ID" value="APR74502.1"/>
    <property type="molecule type" value="Genomic_DNA"/>
</dbReference>
<dbReference type="GO" id="GO:0070181">
    <property type="term" value="F:small ribosomal subunit rRNA binding"/>
    <property type="evidence" value="ECO:0007669"/>
    <property type="project" value="TreeGrafter"/>
</dbReference>
<protein>
    <recommendedName>
        <fullName evidence="2">30S ribosomal protein S6, chloroplastic</fullName>
    </recommendedName>
</protein>
<comment type="similarity">
    <text evidence="1">Belongs to the bacterial ribosomal protein bS6 family.</text>
</comment>
<evidence type="ECO:0000256" key="2">
    <source>
        <dbReference type="ARBA" id="ARBA00035537"/>
    </source>
</evidence>
<keyword evidence="3" id="KW-0934">Plastid</keyword>
<dbReference type="Gene3D" id="3.30.70.60">
    <property type="match status" value="1"/>
</dbReference>
<keyword evidence="3" id="KW-0687">Ribonucleoprotein</keyword>
<reference evidence="3" key="3">
    <citation type="journal article" date="2017" name="BMC Genomics">
        <title>Complete chloroplast genome of Gracilaria firma (Gracilariaceae, Rhodophyta), with discussion on the use of chloroplast phylogenomics in the subclass Rhodymeniophycidae.</title>
        <authorList>
            <person name="Ng P.K."/>
            <person name="Lin S.M."/>
            <person name="Lim P.E."/>
            <person name="Liu L.C."/>
            <person name="Chen C.M."/>
            <person name="Pai T.W."/>
        </authorList>
    </citation>
    <scope>NUCLEOTIDE SEQUENCE</scope>
</reference>
<dbReference type="RefSeq" id="YP_009498061.1">
    <property type="nucleotide sequence ID" value="NC_038051.1"/>
</dbReference>
<dbReference type="AlphaFoldDB" id="A0A1P8D6R9"/>
<dbReference type="PANTHER" id="PTHR21011:SF1">
    <property type="entry name" value="SMALL RIBOSOMAL SUBUNIT PROTEIN BS6M"/>
    <property type="match status" value="1"/>
</dbReference>
<dbReference type="InterPro" id="IPR000529">
    <property type="entry name" value="Ribosomal_bS6"/>
</dbReference>
<dbReference type="PANTHER" id="PTHR21011">
    <property type="entry name" value="MITOCHONDRIAL 28S RIBOSOMAL PROTEIN S6"/>
    <property type="match status" value="1"/>
</dbReference>
<dbReference type="SUPFAM" id="SSF54995">
    <property type="entry name" value="Ribosomal protein S6"/>
    <property type="match status" value="1"/>
</dbReference>
<proteinExistence type="inferred from homology"/>
<keyword evidence="3" id="KW-0689">Ribosomal protein</keyword>
<dbReference type="GO" id="GO:0003735">
    <property type="term" value="F:structural constituent of ribosome"/>
    <property type="evidence" value="ECO:0007669"/>
    <property type="project" value="InterPro"/>
</dbReference>
<dbReference type="InterPro" id="IPR035980">
    <property type="entry name" value="Ribosomal_bS6_sf"/>
</dbReference>
<gene>
    <name evidence="3" type="primary">rps6</name>
</gene>
<accession>A0A1P8D6R9</accession>
<dbReference type="GeneID" id="31080795"/>
<dbReference type="EMBL" id="KY018922">
    <property type="protein sequence ID" value="ART65324.1"/>
    <property type="molecule type" value="Genomic_DNA"/>
</dbReference>
<sequence length="103" mass="12271">MKFNSYETIYILKPYITEAENLNLINQYKSLIRKYGGRNILVQHKGRRHLNYNILSYYDGIYVQINYDASSNLVKILEKAMNLSELIIRYLTIKNQHINNIEI</sequence>
<dbReference type="GeneID" id="37500386"/>
<dbReference type="GO" id="GO:0005840">
    <property type="term" value="C:ribosome"/>
    <property type="evidence" value="ECO:0007669"/>
    <property type="project" value="UniProtKB-KW"/>
</dbReference>
<reference evidence="4" key="2">
    <citation type="submission" date="2016-10" db="EMBL/GenBank/DDBJ databases">
        <title>Early insights into the genome sequencing of Gracilaria changii (Rhodophyta, Gracilariales).</title>
        <authorList>
            <person name="Ho C.-L."/>
        </authorList>
    </citation>
    <scope>NUCLEOTIDE SEQUENCE</scope>
</reference>
<dbReference type="NCBIfam" id="TIGR00166">
    <property type="entry name" value="S6"/>
    <property type="match status" value="1"/>
</dbReference>
<dbReference type="Pfam" id="PF01250">
    <property type="entry name" value="Ribosomal_S6"/>
    <property type="match status" value="1"/>
</dbReference>
<dbReference type="GO" id="GO:0006412">
    <property type="term" value="P:translation"/>
    <property type="evidence" value="ECO:0007669"/>
    <property type="project" value="InterPro"/>
</dbReference>
<dbReference type="RefSeq" id="YP_009346967.1">
    <property type="nucleotide sequence ID" value="NC_033877.1"/>
</dbReference>
<reference evidence="3" key="1">
    <citation type="submission" date="2016-07" db="EMBL/GenBank/DDBJ databases">
        <authorList>
            <person name="Ng P.-K."/>
            <person name="Lin S.-M."/>
        </authorList>
    </citation>
    <scope>NUCLEOTIDE SEQUENCE</scope>
</reference>